<evidence type="ECO:0000313" key="1">
    <source>
        <dbReference type="EMBL" id="WVZ24970.1"/>
    </source>
</evidence>
<protein>
    <submittedName>
        <fullName evidence="1">Uncharacterized protein</fullName>
    </submittedName>
</protein>
<accession>A0AAQ3PC88</accession>
<reference evidence="1 2" key="1">
    <citation type="journal article" date="2023" name="Life. Sci Alliance">
        <title>Evolutionary insights into 3D genome organization and epigenetic landscape of Vigna mungo.</title>
        <authorList>
            <person name="Junaid A."/>
            <person name="Singh B."/>
            <person name="Bhatia S."/>
        </authorList>
    </citation>
    <scope>NUCLEOTIDE SEQUENCE [LARGE SCALE GENOMIC DNA]</scope>
    <source>
        <strain evidence="1">Urdbean</strain>
    </source>
</reference>
<dbReference type="AlphaFoldDB" id="A0AAQ3PC88"/>
<dbReference type="Proteomes" id="UP001374535">
    <property type="component" value="Chromosome 1"/>
</dbReference>
<sequence>MFMTALSLAISSSQFSNLPTFPSLSLDSSTESIFSLTDFTKKLSNICLAISDFSDSEILFFVELALISEKFSSSLFFSAMLPSDKELCSSETFELESLASI</sequence>
<keyword evidence="2" id="KW-1185">Reference proteome</keyword>
<proteinExistence type="predicted"/>
<evidence type="ECO:0000313" key="2">
    <source>
        <dbReference type="Proteomes" id="UP001374535"/>
    </source>
</evidence>
<gene>
    <name evidence="1" type="ORF">V8G54_003514</name>
</gene>
<organism evidence="1 2">
    <name type="scientific">Vigna mungo</name>
    <name type="common">Black gram</name>
    <name type="synonym">Phaseolus mungo</name>
    <dbReference type="NCBI Taxonomy" id="3915"/>
    <lineage>
        <taxon>Eukaryota</taxon>
        <taxon>Viridiplantae</taxon>
        <taxon>Streptophyta</taxon>
        <taxon>Embryophyta</taxon>
        <taxon>Tracheophyta</taxon>
        <taxon>Spermatophyta</taxon>
        <taxon>Magnoliopsida</taxon>
        <taxon>eudicotyledons</taxon>
        <taxon>Gunneridae</taxon>
        <taxon>Pentapetalae</taxon>
        <taxon>rosids</taxon>
        <taxon>fabids</taxon>
        <taxon>Fabales</taxon>
        <taxon>Fabaceae</taxon>
        <taxon>Papilionoideae</taxon>
        <taxon>50 kb inversion clade</taxon>
        <taxon>NPAAA clade</taxon>
        <taxon>indigoferoid/millettioid clade</taxon>
        <taxon>Phaseoleae</taxon>
        <taxon>Vigna</taxon>
    </lineage>
</organism>
<dbReference type="EMBL" id="CP144700">
    <property type="protein sequence ID" value="WVZ24970.1"/>
    <property type="molecule type" value="Genomic_DNA"/>
</dbReference>
<name>A0AAQ3PC88_VIGMU</name>